<accession>A0ABP1AAN5</accession>
<dbReference type="PROSITE" id="PS51257">
    <property type="entry name" value="PROKAR_LIPOPROTEIN"/>
    <property type="match status" value="1"/>
</dbReference>
<dbReference type="Proteomes" id="UP001497522">
    <property type="component" value="Chromosome 10"/>
</dbReference>
<organism evidence="1 2">
    <name type="scientific">Sphagnum jensenii</name>
    <dbReference type="NCBI Taxonomy" id="128206"/>
    <lineage>
        <taxon>Eukaryota</taxon>
        <taxon>Viridiplantae</taxon>
        <taxon>Streptophyta</taxon>
        <taxon>Embryophyta</taxon>
        <taxon>Bryophyta</taxon>
        <taxon>Sphagnophytina</taxon>
        <taxon>Sphagnopsida</taxon>
        <taxon>Sphagnales</taxon>
        <taxon>Sphagnaceae</taxon>
        <taxon>Sphagnum</taxon>
    </lineage>
</organism>
<evidence type="ECO:0000313" key="1">
    <source>
        <dbReference type="EMBL" id="CAK9859555.1"/>
    </source>
</evidence>
<proteinExistence type="predicted"/>
<sequence length="123" mass="13406">MSLSRTHNVSSLFCLVSSCRGWRSRDCVVGGGSEHHCNNGGEEVEIKLEELVAAASPGFHSSIDAFSPSCHSKYWTIALAGATIMAVGTKDEEMETGAGEDDAKELVCKGQMWLQEMKHSRWD</sequence>
<dbReference type="EMBL" id="OZ023711">
    <property type="protein sequence ID" value="CAK9859555.1"/>
    <property type="molecule type" value="Genomic_DNA"/>
</dbReference>
<evidence type="ECO:0000313" key="2">
    <source>
        <dbReference type="Proteomes" id="UP001497522"/>
    </source>
</evidence>
<keyword evidence="2" id="KW-1185">Reference proteome</keyword>
<name>A0ABP1AAN5_9BRYO</name>
<reference evidence="1" key="1">
    <citation type="submission" date="2024-03" db="EMBL/GenBank/DDBJ databases">
        <authorList>
            <consortium name="ELIXIR-Norway"/>
            <consortium name="Elixir Norway"/>
        </authorList>
    </citation>
    <scope>NUCLEOTIDE SEQUENCE</scope>
</reference>
<protein>
    <submittedName>
        <fullName evidence="1">Uncharacterized protein</fullName>
    </submittedName>
</protein>
<gene>
    <name evidence="1" type="ORF">CSSPJE1EN2_LOCUS2550</name>
</gene>